<dbReference type="Pfam" id="PF13920">
    <property type="entry name" value="zf-C3HC4_3"/>
    <property type="match status" value="1"/>
</dbReference>
<evidence type="ECO:0000313" key="2">
    <source>
        <dbReference type="EMBL" id="QBK84567.1"/>
    </source>
</evidence>
<dbReference type="Gene3D" id="3.30.40.10">
    <property type="entry name" value="Zinc/RING finger domain, C3HC4 (zinc finger)"/>
    <property type="match status" value="1"/>
</dbReference>
<organism evidence="2">
    <name type="scientific">Pithovirus LCDPAC01</name>
    <dbReference type="NCBI Taxonomy" id="2506600"/>
    <lineage>
        <taxon>Viruses</taxon>
        <taxon>Pithoviruses</taxon>
    </lineage>
</organism>
<reference evidence="2" key="1">
    <citation type="journal article" date="2019" name="MBio">
        <title>Virus Genomes from Deep Sea Sediments Expand the Ocean Megavirome and Support Independent Origins of Viral Gigantism.</title>
        <authorList>
            <person name="Backstrom D."/>
            <person name="Yutin N."/>
            <person name="Jorgensen S.L."/>
            <person name="Dharamshi J."/>
            <person name="Homa F."/>
            <person name="Zaremba-Niedwiedzka K."/>
            <person name="Spang A."/>
            <person name="Wolf Y.I."/>
            <person name="Koonin E.V."/>
            <person name="Ettema T.J."/>
        </authorList>
    </citation>
    <scope>NUCLEOTIDE SEQUENCE</scope>
</reference>
<evidence type="ECO:0000256" key="1">
    <source>
        <dbReference type="SAM" id="MobiDB-lite"/>
    </source>
</evidence>
<protein>
    <submittedName>
        <fullName evidence="2">C3HC4 type zinc finger protein</fullName>
    </submittedName>
</protein>
<gene>
    <name evidence="2" type="ORF">LCDPAC01_00480</name>
</gene>
<feature type="region of interest" description="Disordered" evidence="1">
    <location>
        <begin position="1"/>
        <end position="24"/>
    </location>
</feature>
<name>A0A481YN81_9VIRU</name>
<sequence length="137" mass="15528">MGTTTSSDEEENVSNQYSFRGSGEMKTPLLNENIFEKIPESPSSESYEEPILLYEKTKEDKNIEKYADDIIRKLEDIKTDLINSRLFNSKCRGCGRESNVVFNPCGHVCICSICSEVILLCPICSENIVEKITFVRS</sequence>
<dbReference type="InterPro" id="IPR013083">
    <property type="entry name" value="Znf_RING/FYVE/PHD"/>
</dbReference>
<accession>A0A481YN81</accession>
<dbReference type="EMBL" id="MK500279">
    <property type="protein sequence ID" value="QBK84567.1"/>
    <property type="molecule type" value="Genomic_DNA"/>
</dbReference>
<proteinExistence type="predicted"/>